<dbReference type="Gene3D" id="1.10.600.10">
    <property type="entry name" value="Farnesyl Diphosphate Synthase"/>
    <property type="match status" value="1"/>
</dbReference>
<organism evidence="2 3">
    <name type="scientific">Parelaphostrongylus tenuis</name>
    <name type="common">Meningeal worm</name>
    <dbReference type="NCBI Taxonomy" id="148309"/>
    <lineage>
        <taxon>Eukaryota</taxon>
        <taxon>Metazoa</taxon>
        <taxon>Ecdysozoa</taxon>
        <taxon>Nematoda</taxon>
        <taxon>Chromadorea</taxon>
        <taxon>Rhabditida</taxon>
        <taxon>Rhabditina</taxon>
        <taxon>Rhabditomorpha</taxon>
        <taxon>Strongyloidea</taxon>
        <taxon>Metastrongylidae</taxon>
        <taxon>Parelaphostrongylus</taxon>
    </lineage>
</organism>
<comment type="caution">
    <text evidence="2">The sequence shown here is derived from an EMBL/GenBank/DDBJ whole genome shotgun (WGS) entry which is preliminary data.</text>
</comment>
<dbReference type="InterPro" id="IPR002060">
    <property type="entry name" value="Squ/phyt_synthse"/>
</dbReference>
<feature type="transmembrane region" description="Helical" evidence="1">
    <location>
        <begin position="28"/>
        <end position="49"/>
    </location>
</feature>
<gene>
    <name evidence="2" type="ORF">KIN20_034371</name>
</gene>
<sequence>MGSPTTEFVKAADELGSAYAIMNVIRSFLPLLAMGIVLLPLDLLGLHSLTPDRVYNRKDPVAVTHVVKDMVQVALTHIRTSRELSPSVPRSLRPCLAAPASVVENIISNVKKVNYNIYDPVLQKQHPFLMWSLLAKRFLGRY</sequence>
<protein>
    <submittedName>
        <fullName evidence="2">Uncharacterized protein</fullName>
    </submittedName>
</protein>
<keyword evidence="3" id="KW-1185">Reference proteome</keyword>
<dbReference type="Pfam" id="PF00494">
    <property type="entry name" value="SQS_PSY"/>
    <property type="match status" value="1"/>
</dbReference>
<evidence type="ECO:0000256" key="1">
    <source>
        <dbReference type="SAM" id="Phobius"/>
    </source>
</evidence>
<name>A0AAD5R9Y7_PARTN</name>
<evidence type="ECO:0000313" key="2">
    <source>
        <dbReference type="EMBL" id="KAJ1372264.1"/>
    </source>
</evidence>
<dbReference type="EMBL" id="JAHQIW010007117">
    <property type="protein sequence ID" value="KAJ1372264.1"/>
    <property type="molecule type" value="Genomic_DNA"/>
</dbReference>
<dbReference type="AlphaFoldDB" id="A0AAD5R9Y7"/>
<dbReference type="InterPro" id="IPR008949">
    <property type="entry name" value="Isoprenoid_synthase_dom_sf"/>
</dbReference>
<evidence type="ECO:0000313" key="3">
    <source>
        <dbReference type="Proteomes" id="UP001196413"/>
    </source>
</evidence>
<keyword evidence="1" id="KW-0812">Transmembrane</keyword>
<reference evidence="2" key="1">
    <citation type="submission" date="2021-06" db="EMBL/GenBank/DDBJ databases">
        <title>Parelaphostrongylus tenuis whole genome reference sequence.</title>
        <authorList>
            <person name="Garwood T.J."/>
            <person name="Larsen P.A."/>
            <person name="Fountain-Jones N.M."/>
            <person name="Garbe J.R."/>
            <person name="Macchietto M.G."/>
            <person name="Kania S.A."/>
            <person name="Gerhold R.W."/>
            <person name="Richards J.E."/>
            <person name="Wolf T.M."/>
        </authorList>
    </citation>
    <scope>NUCLEOTIDE SEQUENCE</scope>
    <source>
        <strain evidence="2">MNPRO001-30</strain>
        <tissue evidence="2">Meninges</tissue>
    </source>
</reference>
<keyword evidence="1" id="KW-1133">Transmembrane helix</keyword>
<proteinExistence type="predicted"/>
<keyword evidence="1" id="KW-0472">Membrane</keyword>
<dbReference type="SUPFAM" id="SSF48576">
    <property type="entry name" value="Terpenoid synthases"/>
    <property type="match status" value="1"/>
</dbReference>
<accession>A0AAD5R9Y7</accession>
<dbReference type="Proteomes" id="UP001196413">
    <property type="component" value="Unassembled WGS sequence"/>
</dbReference>